<protein>
    <submittedName>
        <fullName evidence="2">Uncharacterized protein</fullName>
    </submittedName>
</protein>
<proteinExistence type="predicted"/>
<sequence length="107" mass="12379">METAVLDRLLRFFERRRSSKYHHPDENTASTRTKPGSKTTLTRHPRELSRKVTAKIRTFTTETRINTDQHGIYTNHLRPRKRHGLTMHPYGPNPICVGPTIACKIAC</sequence>
<feature type="region of interest" description="Disordered" evidence="1">
    <location>
        <begin position="16"/>
        <end position="46"/>
    </location>
</feature>
<evidence type="ECO:0000313" key="3">
    <source>
        <dbReference type="Proteomes" id="UP000828390"/>
    </source>
</evidence>
<reference evidence="2" key="1">
    <citation type="journal article" date="2019" name="bioRxiv">
        <title>The Genome of the Zebra Mussel, Dreissena polymorpha: A Resource for Invasive Species Research.</title>
        <authorList>
            <person name="McCartney M.A."/>
            <person name="Auch B."/>
            <person name="Kono T."/>
            <person name="Mallez S."/>
            <person name="Zhang Y."/>
            <person name="Obille A."/>
            <person name="Becker A."/>
            <person name="Abrahante J.E."/>
            <person name="Garbe J."/>
            <person name="Badalamenti J.P."/>
            <person name="Herman A."/>
            <person name="Mangelson H."/>
            <person name="Liachko I."/>
            <person name="Sullivan S."/>
            <person name="Sone E.D."/>
            <person name="Koren S."/>
            <person name="Silverstein K.A.T."/>
            <person name="Beckman K.B."/>
            <person name="Gohl D.M."/>
        </authorList>
    </citation>
    <scope>NUCLEOTIDE SEQUENCE</scope>
    <source>
        <strain evidence="2">Duluth1</strain>
        <tissue evidence="2">Whole animal</tissue>
    </source>
</reference>
<gene>
    <name evidence="2" type="ORF">DPMN_191759</name>
</gene>
<accession>A0A9D3XZ85</accession>
<comment type="caution">
    <text evidence="2">The sequence shown here is derived from an EMBL/GenBank/DDBJ whole genome shotgun (WGS) entry which is preliminary data.</text>
</comment>
<evidence type="ECO:0000256" key="1">
    <source>
        <dbReference type="SAM" id="MobiDB-lite"/>
    </source>
</evidence>
<reference evidence="2" key="2">
    <citation type="submission" date="2020-11" db="EMBL/GenBank/DDBJ databases">
        <authorList>
            <person name="McCartney M.A."/>
            <person name="Auch B."/>
            <person name="Kono T."/>
            <person name="Mallez S."/>
            <person name="Becker A."/>
            <person name="Gohl D.M."/>
            <person name="Silverstein K.A.T."/>
            <person name="Koren S."/>
            <person name="Bechman K.B."/>
            <person name="Herman A."/>
            <person name="Abrahante J.E."/>
            <person name="Garbe J."/>
        </authorList>
    </citation>
    <scope>NUCLEOTIDE SEQUENCE</scope>
    <source>
        <strain evidence="2">Duluth1</strain>
        <tissue evidence="2">Whole animal</tissue>
    </source>
</reference>
<dbReference type="Proteomes" id="UP000828390">
    <property type="component" value="Unassembled WGS sequence"/>
</dbReference>
<evidence type="ECO:0000313" key="2">
    <source>
        <dbReference type="EMBL" id="KAH3691084.1"/>
    </source>
</evidence>
<organism evidence="2 3">
    <name type="scientific">Dreissena polymorpha</name>
    <name type="common">Zebra mussel</name>
    <name type="synonym">Mytilus polymorpha</name>
    <dbReference type="NCBI Taxonomy" id="45954"/>
    <lineage>
        <taxon>Eukaryota</taxon>
        <taxon>Metazoa</taxon>
        <taxon>Spiralia</taxon>
        <taxon>Lophotrochozoa</taxon>
        <taxon>Mollusca</taxon>
        <taxon>Bivalvia</taxon>
        <taxon>Autobranchia</taxon>
        <taxon>Heteroconchia</taxon>
        <taxon>Euheterodonta</taxon>
        <taxon>Imparidentia</taxon>
        <taxon>Neoheterodontei</taxon>
        <taxon>Myida</taxon>
        <taxon>Dreissenoidea</taxon>
        <taxon>Dreissenidae</taxon>
        <taxon>Dreissena</taxon>
    </lineage>
</organism>
<feature type="compositionally biased region" description="Basic and acidic residues" evidence="1">
    <location>
        <begin position="16"/>
        <end position="26"/>
    </location>
</feature>
<name>A0A9D3XZ85_DREPO</name>
<feature type="compositionally biased region" description="Polar residues" evidence="1">
    <location>
        <begin position="27"/>
        <end position="42"/>
    </location>
</feature>
<keyword evidence="3" id="KW-1185">Reference proteome</keyword>
<feature type="region of interest" description="Disordered" evidence="1">
    <location>
        <begin position="70"/>
        <end position="91"/>
    </location>
</feature>
<dbReference type="AlphaFoldDB" id="A0A9D3XZ85"/>
<dbReference type="EMBL" id="JAIWYP010000045">
    <property type="protein sequence ID" value="KAH3691084.1"/>
    <property type="molecule type" value="Genomic_DNA"/>
</dbReference>